<evidence type="ECO:0000313" key="4">
    <source>
        <dbReference type="Proteomes" id="UP000314294"/>
    </source>
</evidence>
<evidence type="ECO:0000313" key="3">
    <source>
        <dbReference type="EMBL" id="TNN36656.1"/>
    </source>
</evidence>
<feature type="region of interest" description="Disordered" evidence="1">
    <location>
        <begin position="1"/>
        <end position="44"/>
    </location>
</feature>
<reference evidence="3 4" key="1">
    <citation type="submission" date="2019-03" db="EMBL/GenBank/DDBJ databases">
        <title>First draft genome of Liparis tanakae, snailfish: a comprehensive survey of snailfish specific genes.</title>
        <authorList>
            <person name="Kim W."/>
            <person name="Song I."/>
            <person name="Jeong J.-H."/>
            <person name="Kim D."/>
            <person name="Kim S."/>
            <person name="Ryu S."/>
            <person name="Song J.Y."/>
            <person name="Lee S.K."/>
        </authorList>
    </citation>
    <scope>NUCLEOTIDE SEQUENCE [LARGE SCALE GENOMIC DNA]</scope>
    <source>
        <tissue evidence="3">Muscle</tissue>
    </source>
</reference>
<dbReference type="EMBL" id="SRLO01001588">
    <property type="protein sequence ID" value="TNN36656.1"/>
    <property type="molecule type" value="Genomic_DNA"/>
</dbReference>
<protein>
    <submittedName>
        <fullName evidence="3">Uncharacterized protein</fullName>
    </submittedName>
</protein>
<dbReference type="AlphaFoldDB" id="A0A4Z2F5Y0"/>
<proteinExistence type="predicted"/>
<sequence length="81" mass="9006">MAGASLQGPVDLRGGRRSHRQETSERGRTPRSCGTGEGGNVISTGVRSNGLLLLLLLLMVLMVVLMVVVWWWWWCGIQRWG</sequence>
<gene>
    <name evidence="3" type="ORF">EYF80_053173</name>
</gene>
<keyword evidence="2" id="KW-0812">Transmembrane</keyword>
<dbReference type="Proteomes" id="UP000314294">
    <property type="component" value="Unassembled WGS sequence"/>
</dbReference>
<accession>A0A4Z2F5Y0</accession>
<keyword evidence="2" id="KW-1133">Transmembrane helix</keyword>
<comment type="caution">
    <text evidence="3">The sequence shown here is derived from an EMBL/GenBank/DDBJ whole genome shotgun (WGS) entry which is preliminary data.</text>
</comment>
<keyword evidence="2" id="KW-0472">Membrane</keyword>
<evidence type="ECO:0000256" key="1">
    <source>
        <dbReference type="SAM" id="MobiDB-lite"/>
    </source>
</evidence>
<name>A0A4Z2F5Y0_9TELE</name>
<organism evidence="3 4">
    <name type="scientific">Liparis tanakae</name>
    <name type="common">Tanaka's snailfish</name>
    <dbReference type="NCBI Taxonomy" id="230148"/>
    <lineage>
        <taxon>Eukaryota</taxon>
        <taxon>Metazoa</taxon>
        <taxon>Chordata</taxon>
        <taxon>Craniata</taxon>
        <taxon>Vertebrata</taxon>
        <taxon>Euteleostomi</taxon>
        <taxon>Actinopterygii</taxon>
        <taxon>Neopterygii</taxon>
        <taxon>Teleostei</taxon>
        <taxon>Neoteleostei</taxon>
        <taxon>Acanthomorphata</taxon>
        <taxon>Eupercaria</taxon>
        <taxon>Perciformes</taxon>
        <taxon>Cottioidei</taxon>
        <taxon>Cottales</taxon>
        <taxon>Liparidae</taxon>
        <taxon>Liparis</taxon>
    </lineage>
</organism>
<evidence type="ECO:0000256" key="2">
    <source>
        <dbReference type="SAM" id="Phobius"/>
    </source>
</evidence>
<keyword evidence="4" id="KW-1185">Reference proteome</keyword>
<feature type="transmembrane region" description="Helical" evidence="2">
    <location>
        <begin position="51"/>
        <end position="73"/>
    </location>
</feature>